<dbReference type="PANTHER" id="PTHR42693:SF49">
    <property type="entry name" value="SULFATASE N-TERMINAL DOMAIN-CONTAINING PROTEIN"/>
    <property type="match status" value="1"/>
</dbReference>
<dbReference type="PANTHER" id="PTHR42693">
    <property type="entry name" value="ARYLSULFATASE FAMILY MEMBER"/>
    <property type="match status" value="1"/>
</dbReference>
<dbReference type="InterPro" id="IPR050738">
    <property type="entry name" value="Sulfatase"/>
</dbReference>
<gene>
    <name evidence="4" type="primary">ARSD</name>
    <name evidence="4" type="ORF">NPIL_514071</name>
</gene>
<dbReference type="GO" id="GO:0004065">
    <property type="term" value="F:arylsulfatase activity"/>
    <property type="evidence" value="ECO:0007669"/>
    <property type="project" value="TreeGrafter"/>
</dbReference>
<reference evidence="4" key="1">
    <citation type="submission" date="2020-08" db="EMBL/GenBank/DDBJ databases">
        <title>Multicomponent nature underlies the extraordinary mechanical properties of spider dragline silk.</title>
        <authorList>
            <person name="Kono N."/>
            <person name="Nakamura H."/>
            <person name="Mori M."/>
            <person name="Yoshida Y."/>
            <person name="Ohtoshi R."/>
            <person name="Malay A.D."/>
            <person name="Moran D.A.P."/>
            <person name="Tomita M."/>
            <person name="Numata K."/>
            <person name="Arakawa K."/>
        </authorList>
    </citation>
    <scope>NUCLEOTIDE SEQUENCE</scope>
</reference>
<dbReference type="Proteomes" id="UP000887013">
    <property type="component" value="Unassembled WGS sequence"/>
</dbReference>
<evidence type="ECO:0000313" key="5">
    <source>
        <dbReference type="Proteomes" id="UP000887013"/>
    </source>
</evidence>
<name>A0A8X6NW42_NEPPI</name>
<keyword evidence="5" id="KW-1185">Reference proteome</keyword>
<proteinExistence type="inferred from homology"/>
<comment type="caution">
    <text evidence="4">The sequence shown here is derived from an EMBL/GenBank/DDBJ whole genome shotgun (WGS) entry which is preliminary data.</text>
</comment>
<evidence type="ECO:0000256" key="1">
    <source>
        <dbReference type="ARBA" id="ARBA00001913"/>
    </source>
</evidence>
<dbReference type="InterPro" id="IPR000917">
    <property type="entry name" value="Sulfatase_N"/>
</dbReference>
<evidence type="ECO:0000259" key="3">
    <source>
        <dbReference type="Pfam" id="PF00884"/>
    </source>
</evidence>
<comment type="cofactor">
    <cofactor evidence="1">
        <name>Ca(2+)</name>
        <dbReference type="ChEBI" id="CHEBI:29108"/>
    </cofactor>
</comment>
<dbReference type="AlphaFoldDB" id="A0A8X6NW42"/>
<sequence>MENRKVIEQPIRLKGLTQRFVYKANSFIDKQAAGKSPFLLFIPFVHVHTALFCSDEFVGKSKHGRYGDNVEEMDWAVGKVMEKLESVGLRNNTFVYFSSDNGAHIEETGVNGQREGGFNGIFKGGKAMGGMEGGIRVPSIISWPGTALKGEINYTTSQMDLFSTVMELTGTPLPKDRIIDGKSLIPLLNGKTQSPHEFIFHYCGKQIHAATYIQHNDQKLWKIHWTTPKFMPRTNQCEFVCHCFGDFVIHHNPPLLYDLENDPSEANPIDISSNSKYSKIISIVEKEKDRHLSKIEEVTDQFSFSNSIWKPWLQPCCNFPFCECTDDLHLKS</sequence>
<comment type="similarity">
    <text evidence="2">Belongs to the sulfatase family.</text>
</comment>
<dbReference type="EMBL" id="BMAW01014115">
    <property type="protein sequence ID" value="GFT37532.1"/>
    <property type="molecule type" value="Genomic_DNA"/>
</dbReference>
<evidence type="ECO:0000313" key="4">
    <source>
        <dbReference type="EMBL" id="GFT37532.1"/>
    </source>
</evidence>
<accession>A0A8X6NW42</accession>
<dbReference type="Gene3D" id="3.30.1120.10">
    <property type="match status" value="1"/>
</dbReference>
<dbReference type="Pfam" id="PF14707">
    <property type="entry name" value="Sulfatase_C"/>
    <property type="match status" value="1"/>
</dbReference>
<organism evidence="4 5">
    <name type="scientific">Nephila pilipes</name>
    <name type="common">Giant wood spider</name>
    <name type="synonym">Nephila maculata</name>
    <dbReference type="NCBI Taxonomy" id="299642"/>
    <lineage>
        <taxon>Eukaryota</taxon>
        <taxon>Metazoa</taxon>
        <taxon>Ecdysozoa</taxon>
        <taxon>Arthropoda</taxon>
        <taxon>Chelicerata</taxon>
        <taxon>Arachnida</taxon>
        <taxon>Araneae</taxon>
        <taxon>Araneomorphae</taxon>
        <taxon>Entelegynae</taxon>
        <taxon>Araneoidea</taxon>
        <taxon>Nephilidae</taxon>
        <taxon>Nephila</taxon>
    </lineage>
</organism>
<evidence type="ECO:0000256" key="2">
    <source>
        <dbReference type="ARBA" id="ARBA00008779"/>
    </source>
</evidence>
<dbReference type="Pfam" id="PF00884">
    <property type="entry name" value="Sulfatase"/>
    <property type="match status" value="1"/>
</dbReference>
<dbReference type="OrthoDB" id="6423134at2759"/>
<dbReference type="InterPro" id="IPR017850">
    <property type="entry name" value="Alkaline_phosphatase_core_sf"/>
</dbReference>
<dbReference type="Gene3D" id="3.40.720.10">
    <property type="entry name" value="Alkaline Phosphatase, subunit A"/>
    <property type="match status" value="1"/>
</dbReference>
<dbReference type="SUPFAM" id="SSF53649">
    <property type="entry name" value="Alkaline phosphatase-like"/>
    <property type="match status" value="1"/>
</dbReference>
<protein>
    <submittedName>
        <fullName evidence="4">Arylsulfatase D</fullName>
    </submittedName>
</protein>
<feature type="domain" description="Sulfatase N-terminal" evidence="3">
    <location>
        <begin position="14"/>
        <end position="170"/>
    </location>
</feature>